<dbReference type="EMBL" id="PJNI01000001">
    <property type="protein sequence ID" value="PKR81839.1"/>
    <property type="molecule type" value="Genomic_DNA"/>
</dbReference>
<accession>A0A2I0R5L0</accession>
<organism evidence="1 2">
    <name type="scientific">Brumimicrobium salinarum</name>
    <dbReference type="NCBI Taxonomy" id="2058658"/>
    <lineage>
        <taxon>Bacteria</taxon>
        <taxon>Pseudomonadati</taxon>
        <taxon>Bacteroidota</taxon>
        <taxon>Flavobacteriia</taxon>
        <taxon>Flavobacteriales</taxon>
        <taxon>Crocinitomicaceae</taxon>
        <taxon>Brumimicrobium</taxon>
    </lineage>
</organism>
<dbReference type="AlphaFoldDB" id="A0A2I0R5L0"/>
<evidence type="ECO:0000313" key="2">
    <source>
        <dbReference type="Proteomes" id="UP000236654"/>
    </source>
</evidence>
<evidence type="ECO:0008006" key="3">
    <source>
        <dbReference type="Google" id="ProtNLM"/>
    </source>
</evidence>
<dbReference type="PROSITE" id="PS51257">
    <property type="entry name" value="PROKAR_LIPOPROTEIN"/>
    <property type="match status" value="1"/>
</dbReference>
<reference evidence="1 2" key="1">
    <citation type="submission" date="2017-12" db="EMBL/GenBank/DDBJ databases">
        <title>The draft genome sequence of Brumimicrobium saltpan LHR20.</title>
        <authorList>
            <person name="Do Z.-J."/>
            <person name="Luo H.-R."/>
        </authorList>
    </citation>
    <scope>NUCLEOTIDE SEQUENCE [LARGE SCALE GENOMIC DNA]</scope>
    <source>
        <strain evidence="1 2">LHR20</strain>
    </source>
</reference>
<evidence type="ECO:0000313" key="1">
    <source>
        <dbReference type="EMBL" id="PKR81839.1"/>
    </source>
</evidence>
<comment type="caution">
    <text evidence="1">The sequence shown here is derived from an EMBL/GenBank/DDBJ whole genome shotgun (WGS) entry which is preliminary data.</text>
</comment>
<dbReference type="OrthoDB" id="1467408at2"/>
<keyword evidence="2" id="KW-1185">Reference proteome</keyword>
<dbReference type="RefSeq" id="WP_101332985.1">
    <property type="nucleotide sequence ID" value="NZ_PJNI01000001.1"/>
</dbReference>
<protein>
    <recommendedName>
        <fullName evidence="3">Lipocalin-like domain-containing protein</fullName>
    </recommendedName>
</protein>
<sequence length="150" mass="17771">MKNILILLFALLLFSACKKEKKIERNLWNNGGKWDIVKYEEIVTSTWPANEKNDVYENYGMMQFNRAGSGWMIHAEDYDAYKYDFRYSNTPNELTIKYHEFDDSDTYTLDWKKNSFTLTQSGTSTYSPSPSDPSFTVTDHRLYRYTCEKQ</sequence>
<gene>
    <name evidence="1" type="ORF">CW751_00430</name>
</gene>
<name>A0A2I0R5L0_9FLAO</name>
<proteinExistence type="predicted"/>
<dbReference type="Proteomes" id="UP000236654">
    <property type="component" value="Unassembled WGS sequence"/>
</dbReference>